<dbReference type="Proteomes" id="UP000077315">
    <property type="component" value="Unassembled WGS sequence"/>
</dbReference>
<evidence type="ECO:0000313" key="1">
    <source>
        <dbReference type="EMBL" id="OAD73271.1"/>
    </source>
</evidence>
<reference evidence="2" key="1">
    <citation type="submission" date="2015-06" db="EMBL/GenBank/DDBJ databases">
        <title>Expansion of signal transduction pathways in fungi by whole-genome duplication.</title>
        <authorList>
            <consortium name="DOE Joint Genome Institute"/>
            <person name="Corrochano L.M."/>
            <person name="Kuo A."/>
            <person name="Marcet-Houben M."/>
            <person name="Polaino S."/>
            <person name="Salamov A."/>
            <person name="Villalobos J.M."/>
            <person name="Alvarez M.I."/>
            <person name="Avalos J."/>
            <person name="Benito E.P."/>
            <person name="Benoit I."/>
            <person name="Burger G."/>
            <person name="Camino L.P."/>
            <person name="Canovas D."/>
            <person name="Cerda-Olmedo E."/>
            <person name="Cheng J.-F."/>
            <person name="Dominguez A."/>
            <person name="Elias M."/>
            <person name="Eslava A.P."/>
            <person name="Glaser F."/>
            <person name="Grimwood J."/>
            <person name="Gutierrez G."/>
            <person name="Heitman J."/>
            <person name="Henrissat B."/>
            <person name="Iturriaga E.A."/>
            <person name="Lang B.F."/>
            <person name="Lavin J.L."/>
            <person name="Lee S."/>
            <person name="Li W."/>
            <person name="Lindquist E."/>
            <person name="Lopez-Garcia S."/>
            <person name="Luque E.M."/>
            <person name="Marcos A.T."/>
            <person name="Martin J."/>
            <person name="McCluskey K."/>
            <person name="Medina H.R."/>
            <person name="Miralles-Duran A."/>
            <person name="Miyazaki A."/>
            <person name="Munoz-Torres E."/>
            <person name="Oguiza J.A."/>
            <person name="Ohm R."/>
            <person name="Olmedo M."/>
            <person name="Orejas M."/>
            <person name="Ortiz-Castellanos L."/>
            <person name="Pisabarro A.G."/>
            <person name="Rodriguez-Romero J."/>
            <person name="Ruiz-Herrera J."/>
            <person name="Ruiz-Vazquez R."/>
            <person name="Sanz C."/>
            <person name="Schackwitz W."/>
            <person name="Schmutz J."/>
            <person name="Shahriari M."/>
            <person name="Shelest E."/>
            <person name="Silva-Franco F."/>
            <person name="Soanes D."/>
            <person name="Syed K."/>
            <person name="Tagua V.G."/>
            <person name="Talbot N.J."/>
            <person name="Thon M."/>
            <person name="De vries R.P."/>
            <person name="Wiebenga A."/>
            <person name="Yadav J.S."/>
            <person name="Braun E.L."/>
            <person name="Baker S."/>
            <person name="Garre V."/>
            <person name="Horwitz B."/>
            <person name="Torres-Martinez S."/>
            <person name="Idnurm A."/>
            <person name="Herrera-Estrella A."/>
            <person name="Gabaldon T."/>
            <person name="Grigoriev I.V."/>
        </authorList>
    </citation>
    <scope>NUCLEOTIDE SEQUENCE [LARGE SCALE GENOMIC DNA]</scope>
    <source>
        <strain evidence="2">NRRL 1555(-)</strain>
    </source>
</reference>
<dbReference type="VEuPathDB" id="FungiDB:PHYBLDRAFT_168626"/>
<dbReference type="EMBL" id="KV440981">
    <property type="protein sequence ID" value="OAD73271.1"/>
    <property type="molecule type" value="Genomic_DNA"/>
</dbReference>
<dbReference type="GeneID" id="28996813"/>
<dbReference type="RefSeq" id="XP_018291311.1">
    <property type="nucleotide sequence ID" value="XM_018435907.1"/>
</dbReference>
<evidence type="ECO:0000313" key="2">
    <source>
        <dbReference type="Proteomes" id="UP000077315"/>
    </source>
</evidence>
<name>A0A163AG62_PHYB8</name>
<dbReference type="InParanoid" id="A0A163AG62"/>
<sequence>MVLYNNNKNIVELKDQGGLNLFLNFSLRRSNHHKPYEIEFFDCRFEYYSPQTSFDQKMDIKVVFASFVICHFGHVYKRTLALLKTVLSSLGVILSKEDRKIGRGLTNWSGLNSGSRFYRVWIVMYGLVVSRDQDGW</sequence>
<protein>
    <submittedName>
        <fullName evidence="1">Uncharacterized protein</fullName>
    </submittedName>
</protein>
<keyword evidence="2" id="KW-1185">Reference proteome</keyword>
<gene>
    <name evidence="1" type="ORF">PHYBLDRAFT_168626</name>
</gene>
<proteinExistence type="predicted"/>
<dbReference type="AlphaFoldDB" id="A0A163AG62"/>
<organism evidence="1 2">
    <name type="scientific">Phycomyces blakesleeanus (strain ATCC 8743b / DSM 1359 / FGSC 10004 / NBRC 33097 / NRRL 1555)</name>
    <dbReference type="NCBI Taxonomy" id="763407"/>
    <lineage>
        <taxon>Eukaryota</taxon>
        <taxon>Fungi</taxon>
        <taxon>Fungi incertae sedis</taxon>
        <taxon>Mucoromycota</taxon>
        <taxon>Mucoromycotina</taxon>
        <taxon>Mucoromycetes</taxon>
        <taxon>Mucorales</taxon>
        <taxon>Phycomycetaceae</taxon>
        <taxon>Phycomyces</taxon>
    </lineage>
</organism>
<accession>A0A163AG62</accession>